<feature type="compositionally biased region" description="Polar residues" evidence="18">
    <location>
        <begin position="105"/>
        <end position="125"/>
    </location>
</feature>
<dbReference type="STRING" id="9838.ENSCDRP00005010058"/>
<feature type="region of interest" description="Disordered" evidence="18">
    <location>
        <begin position="519"/>
        <end position="538"/>
    </location>
</feature>
<dbReference type="SUPFAM" id="SSF54695">
    <property type="entry name" value="POZ domain"/>
    <property type="match status" value="1"/>
</dbReference>
<feature type="compositionally biased region" description="Basic and acidic residues" evidence="18">
    <location>
        <begin position="23"/>
        <end position="33"/>
    </location>
</feature>
<dbReference type="InterPro" id="IPR018574">
    <property type="entry name" value="Structure-sp_endonuc_su_Slx4"/>
</dbReference>
<feature type="compositionally biased region" description="Basic and acidic residues" evidence="18">
    <location>
        <begin position="843"/>
        <end position="857"/>
    </location>
</feature>
<dbReference type="FunFam" id="3.30.710.10:FF:000116">
    <property type="entry name" value="SLX4 structure-specific endonuclease subunit"/>
    <property type="match status" value="1"/>
</dbReference>
<comment type="similarity">
    <text evidence="2">Belongs to the SLX4 family.</text>
</comment>
<dbReference type="GO" id="GO:0004519">
    <property type="term" value="F:endonuclease activity"/>
    <property type="evidence" value="ECO:0007669"/>
    <property type="project" value="UniProtKB-KW"/>
</dbReference>
<evidence type="ECO:0000256" key="14">
    <source>
        <dbReference type="ARBA" id="ARBA00029496"/>
    </source>
</evidence>
<evidence type="ECO:0000256" key="7">
    <source>
        <dbReference type="ARBA" id="ARBA00022763"/>
    </source>
</evidence>
<protein>
    <recommendedName>
        <fullName evidence="14">Structure-specific endonuclease subunit SLX4</fullName>
    </recommendedName>
    <alternativeName>
        <fullName evidence="16">BTB/POZ domain-containing protein 12</fullName>
    </alternativeName>
</protein>
<feature type="region of interest" description="Disordered" evidence="18">
    <location>
        <begin position="1362"/>
        <end position="1435"/>
    </location>
</feature>
<evidence type="ECO:0000256" key="11">
    <source>
        <dbReference type="ARBA" id="ARBA00023172"/>
    </source>
</evidence>
<dbReference type="GO" id="GO:0033557">
    <property type="term" value="C:Slx1-Slx4 complex"/>
    <property type="evidence" value="ECO:0007669"/>
    <property type="project" value="InterPro"/>
</dbReference>
<keyword evidence="10" id="KW-0832">Ubl conjugation</keyword>
<evidence type="ECO:0000256" key="8">
    <source>
        <dbReference type="ARBA" id="ARBA00022771"/>
    </source>
</evidence>
<dbReference type="PROSITE" id="PS50097">
    <property type="entry name" value="BTB"/>
    <property type="match status" value="1"/>
</dbReference>
<evidence type="ECO:0000256" key="12">
    <source>
        <dbReference type="ARBA" id="ARBA00023204"/>
    </source>
</evidence>
<accession>A0A5N4BZ18</accession>
<evidence type="ECO:0000256" key="1">
    <source>
        <dbReference type="ARBA" id="ARBA00004123"/>
    </source>
</evidence>
<keyword evidence="4" id="KW-0597">Phosphoprotein</keyword>
<evidence type="ECO:0000256" key="6">
    <source>
        <dbReference type="ARBA" id="ARBA00022737"/>
    </source>
</evidence>
<dbReference type="GO" id="GO:0000712">
    <property type="term" value="P:resolution of meiotic recombination intermediates"/>
    <property type="evidence" value="ECO:0007669"/>
    <property type="project" value="TreeGrafter"/>
</dbReference>
<feature type="region of interest" description="Disordered" evidence="18">
    <location>
        <begin position="1201"/>
        <end position="1256"/>
    </location>
</feature>
<dbReference type="GO" id="GO:0006281">
    <property type="term" value="P:DNA repair"/>
    <property type="evidence" value="ECO:0007669"/>
    <property type="project" value="UniProtKB-KW"/>
</dbReference>
<keyword evidence="21" id="KW-0255">Endonuclease</keyword>
<dbReference type="GO" id="GO:0090656">
    <property type="term" value="P:t-circle formation"/>
    <property type="evidence" value="ECO:0007669"/>
    <property type="project" value="UniProtKB-ARBA"/>
</dbReference>
<feature type="compositionally biased region" description="Low complexity" evidence="18">
    <location>
        <begin position="1417"/>
        <end position="1435"/>
    </location>
</feature>
<keyword evidence="3" id="KW-1017">Isopeptide bond</keyword>
<keyword evidence="22" id="KW-1185">Reference proteome</keyword>
<feature type="compositionally biased region" description="Polar residues" evidence="18">
    <location>
        <begin position="1076"/>
        <end position="1096"/>
    </location>
</feature>
<keyword evidence="5" id="KW-0479">Metal-binding</keyword>
<feature type="compositionally biased region" description="Polar residues" evidence="18">
    <location>
        <begin position="1385"/>
        <end position="1396"/>
    </location>
</feature>
<dbReference type="GO" id="GO:0008270">
    <property type="term" value="F:zinc ion binding"/>
    <property type="evidence" value="ECO:0007669"/>
    <property type="project" value="UniProtKB-KW"/>
</dbReference>
<feature type="region of interest" description="Disordered" evidence="18">
    <location>
        <begin position="725"/>
        <end position="744"/>
    </location>
</feature>
<evidence type="ECO:0000259" key="20">
    <source>
        <dbReference type="PROSITE" id="PS51908"/>
    </source>
</evidence>
<evidence type="ECO:0000256" key="5">
    <source>
        <dbReference type="ARBA" id="ARBA00022723"/>
    </source>
</evidence>
<dbReference type="GO" id="GO:0003677">
    <property type="term" value="F:DNA binding"/>
    <property type="evidence" value="ECO:0007669"/>
    <property type="project" value="InterPro"/>
</dbReference>
<feature type="compositionally biased region" description="Basic and acidic residues" evidence="18">
    <location>
        <begin position="728"/>
        <end position="744"/>
    </location>
</feature>
<dbReference type="CDD" id="cd22999">
    <property type="entry name" value="SAP_SLX4"/>
    <property type="match status" value="1"/>
</dbReference>
<dbReference type="Gene3D" id="3.30.710.10">
    <property type="entry name" value="Potassium Channel Kv1.1, Chain A"/>
    <property type="match status" value="1"/>
</dbReference>
<name>A0A5N4BZ18_CAMDR</name>
<dbReference type="GO" id="GO:0006260">
    <property type="term" value="P:DNA replication"/>
    <property type="evidence" value="ECO:0007669"/>
    <property type="project" value="InterPro"/>
</dbReference>
<gene>
    <name evidence="21" type="ORF">Cadr_000030744</name>
</gene>
<keyword evidence="7 17" id="KW-0227">DNA damage</keyword>
<evidence type="ECO:0000313" key="22">
    <source>
        <dbReference type="Proteomes" id="UP000299084"/>
    </source>
</evidence>
<dbReference type="Pfam" id="PF00651">
    <property type="entry name" value="BTB"/>
    <property type="match status" value="1"/>
</dbReference>
<keyword evidence="12 17" id="KW-0234">DNA repair</keyword>
<evidence type="ECO:0000256" key="2">
    <source>
        <dbReference type="ARBA" id="ARBA00006661"/>
    </source>
</evidence>
<evidence type="ECO:0000313" key="21">
    <source>
        <dbReference type="EMBL" id="KAB1251837.1"/>
    </source>
</evidence>
<evidence type="ECO:0000256" key="3">
    <source>
        <dbReference type="ARBA" id="ARBA00022499"/>
    </source>
</evidence>
<feature type="domain" description="UBZ4-type" evidence="20">
    <location>
        <begin position="269"/>
        <end position="297"/>
    </location>
</feature>
<keyword evidence="21" id="KW-0540">Nuclease</keyword>
<dbReference type="PROSITE" id="PS51908">
    <property type="entry name" value="ZF_UBZ4"/>
    <property type="match status" value="2"/>
</dbReference>
<dbReference type="EMBL" id="JWIN03000071">
    <property type="protein sequence ID" value="KAB1251837.1"/>
    <property type="molecule type" value="Genomic_DNA"/>
</dbReference>
<dbReference type="PANTHER" id="PTHR21541">
    <property type="entry name" value="BTB POZ DOMAIN CONTAINING 12"/>
    <property type="match status" value="1"/>
</dbReference>
<feature type="domain" description="BTB" evidence="19">
    <location>
        <begin position="623"/>
        <end position="697"/>
    </location>
</feature>
<keyword evidence="9" id="KW-0862">Zinc</keyword>
<evidence type="ECO:0000256" key="13">
    <source>
        <dbReference type="ARBA" id="ARBA00023242"/>
    </source>
</evidence>
<feature type="region of interest" description="Disordered" evidence="18">
    <location>
        <begin position="19"/>
        <end position="134"/>
    </location>
</feature>
<keyword evidence="6" id="KW-0677">Repeat</keyword>
<keyword evidence="8 17" id="KW-0863">Zinc-finger</keyword>
<feature type="compositionally biased region" description="Acidic residues" evidence="18">
    <location>
        <begin position="1150"/>
        <end position="1160"/>
    </location>
</feature>
<evidence type="ECO:0000256" key="17">
    <source>
        <dbReference type="PROSITE-ProRule" id="PRU01256"/>
    </source>
</evidence>
<feature type="region of interest" description="Disordered" evidence="18">
    <location>
        <begin position="1287"/>
        <end position="1320"/>
    </location>
</feature>
<feature type="compositionally biased region" description="Basic residues" evidence="18">
    <location>
        <begin position="1538"/>
        <end position="1551"/>
    </location>
</feature>
<evidence type="ECO:0000256" key="15">
    <source>
        <dbReference type="ARBA" id="ARBA00064578"/>
    </source>
</evidence>
<dbReference type="CDD" id="cd18288">
    <property type="entry name" value="BTB_POZ_BTBD12_SLX4"/>
    <property type="match status" value="1"/>
</dbReference>
<keyword evidence="11" id="KW-0233">DNA recombination</keyword>
<comment type="caution">
    <text evidence="21">The sequence shown here is derived from an EMBL/GenBank/DDBJ whole genome shotgun (WGS) entry which is preliminary data.</text>
</comment>
<evidence type="ECO:0000256" key="10">
    <source>
        <dbReference type="ARBA" id="ARBA00022843"/>
    </source>
</evidence>
<dbReference type="PANTHER" id="PTHR21541:SF3">
    <property type="entry name" value="STRUCTURE-SPECIFIC ENDONUCLEASE SUBUNIT SLX4"/>
    <property type="match status" value="1"/>
</dbReference>
<feature type="region of interest" description="Disordered" evidence="18">
    <location>
        <begin position="1127"/>
        <end position="1177"/>
    </location>
</feature>
<dbReference type="InterPro" id="IPR000210">
    <property type="entry name" value="BTB/POZ_dom"/>
</dbReference>
<comment type="subcellular location">
    <subcellularLocation>
        <location evidence="1">Nucleus</location>
    </subcellularLocation>
</comment>
<proteinExistence type="inferred from homology"/>
<sequence>MDESDDDFKELCASFFQRVKKNGSKEVSGERKTQKASNSTQIRSKLKRTKPAASKSKTLQGPAERKTRSGSQAPRPQKQRAPKWPESEPAPPENGEGGVHASAVLQDSTWSTQTEAAPDSNSQPLPSCLTVMVPSPSKPRAAELVLQRMQQFKRADPERLKHASEGCSLEAALEENVPKGPQEEMMAGNGSGLGLPAMESDAEVALVLQREFGQERASARDDSLEEKGLFFCQLCQKNLSAMNVTRREQHVNRCLDEAEKALRPSAPQIPDCPICGKPFLTPKSRISHLKQCAVKMEVGPQLLLQAVRLQTAQPEGAGSTPAQSLSNHIGGLKRKGATTKKEPRKRRKVAEPEVSPEDLQVAMALSRSEMEQEVVPAALRLGNVFSERMGLGAEKKSRKKKAPASPPQLLVQDRETTGRQIEDRVAQLFAEEVELSCTPPLPASRILKEELKKGSWCLRPPGGKQNFLWEGSALTGAWALESFYTVSLVPAMAPQRPPEEPTRPPVLPERPELVQTPPAVHSACPADRSPGNPLPSASQREHQALQDLMDLAREGLSASQWPCTQGSAGSGGAPGMDLLPGGLPLTGFVLPAKKCPEMDHQASLSLSLLVADFSAMVNNPHLSDIQFQTDSGEVLYAHKFVLYARCPLLMQYVNSEAFFAVEDGDVRAQRVLLSDISAAAARAFLCYLYTADTVLPPQLAPDLSSLAHRFGVSELVHLCEQVPAAMDSEGRPREEQEGEDCESRAETFQELLRAVWLEEEEEAEALVRSEDHEEDRERVNEAEMEEIYEFAATQRKLLQGEKAPEVEGEADQLGEDGPVSGGIFTSVEDKEQSGDEEQMESSGRGRDEAPAKWKDIRLSVPLPAGVQGWDGAERAESPKEGLDSPRSPSPARGLTEKKESTSLCSEQPFSEDEIILLLDSDEELELEQTRTKSLLNGPPEERKVLEVSTKSSELFSIIDVDAEQEPSQSPPGREAMLQREVEGPSRNRGFVGGRGTSRLFCDPESSRGEDSTTDTSWLVPATPLASRSRNCSSQTQIMGLGSRPSADQVAPPKPRAPLENGDVPEATNKFSVIVPQMSSSRLGPVTPGSSDSGRQVCRSLSSLRPRHHQHFSPPAPCPVSGVLTDLTGQLQKRPPPGPSQAAQATASEVVEVEDSEDEQDGAPQQASSSPLLDGDPPIPVDDWCWHVEPLSPIPIDHLNLERTGPLSTSSPGSRAGGAPDSGDCHSPALLGTTPIRGSCTGLRKAQEKSPGAGSLGSSRLSFLNSALWEDWDGEERKSPEALPLAQMPGADGAQKAGEFQTPKGANRKKNLPPKVPITPMPRYSIMETPVLKKELDRFGVRPLPKRQMVLKLKEIFQYTHQTLESDSEDESWSKGPAKTKGPQHLKQQPGGSNLALSVSPAKEVPPGPDGDTQLLASQESTATSADSSDSSCSSQSSSCEFGAALESAGEDEAGEEGVSASQAAVQAVATEEAVRRYIRSQPALYRKVLLYQPFELAELQAELKQQGICMAMGKLLDFLDAHCITFTTAAARREKLERKRRRRVGKKKQGRTSRPVPPSPSPAISSLRHLGCNPGSTSRPGVYRPHTARP</sequence>
<evidence type="ECO:0000256" key="18">
    <source>
        <dbReference type="SAM" id="MobiDB-lite"/>
    </source>
</evidence>
<feature type="compositionally biased region" description="Basic and acidic residues" evidence="18">
    <location>
        <begin position="976"/>
        <end position="985"/>
    </location>
</feature>
<organism evidence="21 22">
    <name type="scientific">Camelus dromedarius</name>
    <name type="common">Dromedary</name>
    <name type="synonym">Arabian camel</name>
    <dbReference type="NCBI Taxonomy" id="9838"/>
    <lineage>
        <taxon>Eukaryota</taxon>
        <taxon>Metazoa</taxon>
        <taxon>Chordata</taxon>
        <taxon>Craniata</taxon>
        <taxon>Vertebrata</taxon>
        <taxon>Euteleostomi</taxon>
        <taxon>Mammalia</taxon>
        <taxon>Eutheria</taxon>
        <taxon>Laurasiatheria</taxon>
        <taxon>Artiodactyla</taxon>
        <taxon>Tylopoda</taxon>
        <taxon>Camelidae</taxon>
        <taxon>Camelus</taxon>
    </lineage>
</organism>
<evidence type="ECO:0000256" key="9">
    <source>
        <dbReference type="ARBA" id="ARBA00022833"/>
    </source>
</evidence>
<dbReference type="Proteomes" id="UP000299084">
    <property type="component" value="Unassembled WGS sequence"/>
</dbReference>
<feature type="compositionally biased region" description="Polar residues" evidence="18">
    <location>
        <begin position="1025"/>
        <end position="1037"/>
    </location>
</feature>
<feature type="region of interest" description="Disordered" evidence="18">
    <location>
        <begin position="314"/>
        <end position="355"/>
    </location>
</feature>
<dbReference type="InterPro" id="IPR011333">
    <property type="entry name" value="SKP1/BTB/POZ_sf"/>
</dbReference>
<feature type="domain" description="UBZ4-type" evidence="20">
    <location>
        <begin position="229"/>
        <end position="259"/>
    </location>
</feature>
<feature type="compositionally biased region" description="Basic residues" evidence="18">
    <location>
        <begin position="331"/>
        <end position="348"/>
    </location>
</feature>
<feature type="region of interest" description="Disordered" evidence="18">
    <location>
        <begin position="802"/>
        <end position="906"/>
    </location>
</feature>
<evidence type="ECO:0000256" key="16">
    <source>
        <dbReference type="ARBA" id="ARBA00076095"/>
    </source>
</evidence>
<keyword evidence="21" id="KW-0378">Hydrolase</keyword>
<evidence type="ECO:0000256" key="4">
    <source>
        <dbReference type="ARBA" id="ARBA00022553"/>
    </source>
</evidence>
<dbReference type="SMART" id="SM00225">
    <property type="entry name" value="BTB"/>
    <property type="match status" value="1"/>
</dbReference>
<keyword evidence="13" id="KW-0539">Nucleus</keyword>
<dbReference type="GO" id="GO:0032206">
    <property type="term" value="P:positive regulation of telomere maintenance"/>
    <property type="evidence" value="ECO:0007669"/>
    <property type="project" value="UniProtKB-ARBA"/>
</dbReference>
<feature type="region of interest" description="Disordered" evidence="18">
    <location>
        <begin position="960"/>
        <end position="1096"/>
    </location>
</feature>
<dbReference type="InterPro" id="IPR006642">
    <property type="entry name" value="Rad18_UBZ4"/>
</dbReference>
<feature type="region of interest" description="Disordered" evidence="18">
    <location>
        <begin position="1536"/>
        <end position="1590"/>
    </location>
</feature>
<reference evidence="21 22" key="1">
    <citation type="journal article" date="2019" name="Mol. Ecol. Resour.">
        <title>Improving Illumina assemblies with Hi-C and long reads: an example with the North African dromedary.</title>
        <authorList>
            <person name="Elbers J.P."/>
            <person name="Rogers M.F."/>
            <person name="Perelman P.L."/>
            <person name="Proskuryakova A.A."/>
            <person name="Serdyukova N.A."/>
            <person name="Johnson W.E."/>
            <person name="Horin P."/>
            <person name="Corander J."/>
            <person name="Murphy D."/>
            <person name="Burger P.A."/>
        </authorList>
    </citation>
    <scope>NUCLEOTIDE SEQUENCE [LARGE SCALE GENOMIC DNA]</scope>
    <source>
        <strain evidence="21">Drom800</strain>
        <tissue evidence="21">Blood</tissue>
    </source>
</reference>
<dbReference type="Pfam" id="PF09494">
    <property type="entry name" value="Slx4"/>
    <property type="match status" value="1"/>
</dbReference>
<feature type="compositionally biased region" description="Basic and acidic residues" evidence="18">
    <location>
        <begin position="871"/>
        <end position="883"/>
    </location>
</feature>
<comment type="subunit">
    <text evidence="15">Forms a heterodimer with SLX1A/GIYD1. Interacts with ERCC4/XPF; catalytic subunit of the ERCC4-ERCC1 endonuclease. Interacts with MUS81; catalytic subunit of the MUS81-EME1 endonuclease. Interacts with MSH2; component of the MSH2-MSH3 mismatch repair complex. Interacts with TERF2-TERF2IP. Interacts with PLK1 and SLX4IP.</text>
</comment>
<evidence type="ECO:0000259" key="19">
    <source>
        <dbReference type="PROSITE" id="PS50097"/>
    </source>
</evidence>